<comment type="function">
    <text evidence="9">Catalyzes the reversible conversion of 2-phosphoglycerate (2-PG) into phosphoenolpyruvate (PEP). It is essential for the degradation of carbohydrates via glycolysis.</text>
</comment>
<evidence type="ECO:0000259" key="13">
    <source>
        <dbReference type="SMART" id="SM01192"/>
    </source>
</evidence>
<comment type="cofactor">
    <cofactor evidence="12">
        <name>Mg(2+)</name>
        <dbReference type="ChEBI" id="CHEBI:18420"/>
    </cofactor>
    <text evidence="12">Mg(2+) is required for catalysis and for stabilizing the dimer.</text>
</comment>
<dbReference type="NCBIfam" id="TIGR01060">
    <property type="entry name" value="eno"/>
    <property type="match status" value="1"/>
</dbReference>
<dbReference type="PANTHER" id="PTHR11902">
    <property type="entry name" value="ENOLASE"/>
    <property type="match status" value="1"/>
</dbReference>
<dbReference type="Pfam" id="PF03952">
    <property type="entry name" value="Enolase_N"/>
    <property type="match status" value="1"/>
</dbReference>
<evidence type="ECO:0000256" key="10">
    <source>
        <dbReference type="PIRSR" id="PIRSR001400-1"/>
    </source>
</evidence>
<comment type="subcellular location">
    <subcellularLocation>
        <location evidence="9">Cytoplasm</location>
    </subcellularLocation>
    <subcellularLocation>
        <location evidence="9">Secreted</location>
    </subcellularLocation>
    <subcellularLocation>
        <location evidence="9">Cell surface</location>
    </subcellularLocation>
    <text evidence="9">Fractions of enolase are present in both the cytoplasm and on the cell surface.</text>
</comment>
<protein>
    <recommendedName>
        <fullName evidence="4 9">Enolase</fullName>
        <ecNumber evidence="3 9">4.2.1.11</ecNumber>
    </recommendedName>
    <alternativeName>
        <fullName evidence="9">2-phospho-D-glycerate hydro-lyase</fullName>
    </alternativeName>
    <alternativeName>
        <fullName evidence="9">2-phosphoglycerate dehydratase</fullName>
    </alternativeName>
</protein>
<evidence type="ECO:0000256" key="8">
    <source>
        <dbReference type="ARBA" id="ARBA00023239"/>
    </source>
</evidence>
<dbReference type="CDD" id="cd03313">
    <property type="entry name" value="enolase"/>
    <property type="match status" value="1"/>
</dbReference>
<organism evidence="15 16">
    <name type="scientific">candidate division WS6 bacterium OLB21</name>
    <dbReference type="NCBI Taxonomy" id="1617427"/>
    <lineage>
        <taxon>Bacteria</taxon>
        <taxon>Candidatus Dojkabacteria</taxon>
    </lineage>
</organism>
<dbReference type="InterPro" id="IPR029017">
    <property type="entry name" value="Enolase-like_N"/>
</dbReference>
<feature type="active site" description="Proton donor" evidence="9 10">
    <location>
        <position position="207"/>
    </location>
</feature>
<evidence type="ECO:0000256" key="9">
    <source>
        <dbReference type="HAMAP-Rule" id="MF_00318"/>
    </source>
</evidence>
<evidence type="ECO:0000256" key="4">
    <source>
        <dbReference type="ARBA" id="ARBA00017068"/>
    </source>
</evidence>
<dbReference type="UniPathway" id="UPA00109">
    <property type="reaction ID" value="UER00187"/>
</dbReference>
<feature type="binding site" evidence="9">
    <location>
        <position position="342"/>
    </location>
    <ligand>
        <name>(2R)-2-phosphoglycerate</name>
        <dbReference type="ChEBI" id="CHEBI:58289"/>
    </ligand>
</feature>
<dbReference type="GO" id="GO:0006096">
    <property type="term" value="P:glycolytic process"/>
    <property type="evidence" value="ECO:0007669"/>
    <property type="project" value="UniProtKB-UniRule"/>
</dbReference>
<evidence type="ECO:0000256" key="1">
    <source>
        <dbReference type="ARBA" id="ARBA00005031"/>
    </source>
</evidence>
<feature type="binding site" evidence="11">
    <location>
        <position position="289"/>
    </location>
    <ligand>
        <name>substrate</name>
    </ligand>
</feature>
<dbReference type="SFLD" id="SFLDF00002">
    <property type="entry name" value="enolase"/>
    <property type="match status" value="1"/>
</dbReference>
<keyword evidence="9" id="KW-0963">Cytoplasm</keyword>
<dbReference type="PATRIC" id="fig|1617427.3.peg.268"/>
<dbReference type="PIRSF" id="PIRSF001400">
    <property type="entry name" value="Enolase"/>
    <property type="match status" value="1"/>
</dbReference>
<dbReference type="Gene3D" id="3.20.20.120">
    <property type="entry name" value="Enolase-like C-terminal domain"/>
    <property type="match status" value="1"/>
</dbReference>
<accession>A0A136KKX9</accession>
<dbReference type="InterPro" id="IPR020809">
    <property type="entry name" value="Enolase_CS"/>
</dbReference>
<feature type="binding site" evidence="11">
    <location>
        <position position="317"/>
    </location>
    <ligand>
        <name>substrate</name>
    </ligand>
</feature>
<dbReference type="SFLD" id="SFLDG00178">
    <property type="entry name" value="enolase"/>
    <property type="match status" value="1"/>
</dbReference>
<comment type="cofactor">
    <cofactor evidence="9">
        <name>Mg(2+)</name>
        <dbReference type="ChEBI" id="CHEBI:18420"/>
    </cofactor>
    <text evidence="9">Binds a second Mg(2+) ion via substrate during catalysis.</text>
</comment>
<dbReference type="InterPro" id="IPR020810">
    <property type="entry name" value="Enolase_C"/>
</dbReference>
<feature type="binding site" evidence="9">
    <location>
        <position position="372"/>
    </location>
    <ligand>
        <name>(2R)-2-phosphoglycerate</name>
        <dbReference type="ChEBI" id="CHEBI:58289"/>
    </ligand>
</feature>
<comment type="similarity">
    <text evidence="2 9">Belongs to the enolase family.</text>
</comment>
<dbReference type="InterPro" id="IPR036849">
    <property type="entry name" value="Enolase-like_C_sf"/>
</dbReference>
<evidence type="ECO:0000259" key="14">
    <source>
        <dbReference type="SMART" id="SM01193"/>
    </source>
</evidence>
<evidence type="ECO:0000313" key="16">
    <source>
        <dbReference type="Proteomes" id="UP000070449"/>
    </source>
</evidence>
<comment type="caution">
    <text evidence="15">The sequence shown here is derived from an EMBL/GenBank/DDBJ whole genome shotgun (WGS) entry which is preliminary data.</text>
</comment>
<keyword evidence="8 9" id="KW-0456">Lyase</keyword>
<dbReference type="PROSITE" id="PS00164">
    <property type="entry name" value="ENOLASE"/>
    <property type="match status" value="1"/>
</dbReference>
<evidence type="ECO:0000256" key="11">
    <source>
        <dbReference type="PIRSR" id="PIRSR001400-2"/>
    </source>
</evidence>
<evidence type="ECO:0000256" key="3">
    <source>
        <dbReference type="ARBA" id="ARBA00012058"/>
    </source>
</evidence>
<feature type="binding site" evidence="9 12">
    <location>
        <position position="289"/>
    </location>
    <ligand>
        <name>Mg(2+)</name>
        <dbReference type="ChEBI" id="CHEBI:18420"/>
    </ligand>
</feature>
<feature type="domain" description="Enolase N-terminal" evidence="14">
    <location>
        <begin position="3"/>
        <end position="132"/>
    </location>
</feature>
<evidence type="ECO:0000256" key="5">
    <source>
        <dbReference type="ARBA" id="ARBA00022525"/>
    </source>
</evidence>
<dbReference type="SMART" id="SM01192">
    <property type="entry name" value="Enolase_C"/>
    <property type="match status" value="1"/>
</dbReference>
<feature type="binding site" evidence="11">
    <location>
        <position position="393"/>
    </location>
    <ligand>
        <name>substrate</name>
    </ligand>
</feature>
<gene>
    <name evidence="9 15" type="primary">eno</name>
    <name evidence="15" type="ORF">UZ20_WS6002000253</name>
</gene>
<dbReference type="AlphaFoldDB" id="A0A136KKX9"/>
<dbReference type="Pfam" id="PF00113">
    <property type="entry name" value="Enolase_C"/>
    <property type="match status" value="1"/>
</dbReference>
<keyword evidence="6 9" id="KW-0460">Magnesium</keyword>
<keyword evidence="5 9" id="KW-0964">Secreted</keyword>
<name>A0A136KKX9_9BACT</name>
<evidence type="ECO:0000313" key="15">
    <source>
        <dbReference type="EMBL" id="KXK09943.1"/>
    </source>
</evidence>
<comment type="catalytic activity">
    <reaction evidence="9">
        <text>(2R)-2-phosphoglycerate = phosphoenolpyruvate + H2O</text>
        <dbReference type="Rhea" id="RHEA:10164"/>
        <dbReference type="ChEBI" id="CHEBI:15377"/>
        <dbReference type="ChEBI" id="CHEBI:58289"/>
        <dbReference type="ChEBI" id="CHEBI:58702"/>
        <dbReference type="EC" id="4.2.1.11"/>
    </reaction>
</comment>
<dbReference type="GO" id="GO:0000287">
    <property type="term" value="F:magnesium ion binding"/>
    <property type="evidence" value="ECO:0007669"/>
    <property type="project" value="UniProtKB-UniRule"/>
</dbReference>
<evidence type="ECO:0000256" key="12">
    <source>
        <dbReference type="PIRSR" id="PIRSR001400-3"/>
    </source>
</evidence>
<proteinExistence type="inferred from homology"/>
<reference evidence="15 16" key="1">
    <citation type="submission" date="2015-02" db="EMBL/GenBank/DDBJ databases">
        <title>Improved understanding of the partial-nitritation anammox process through 23 genomes representing the majority of the microbial community.</title>
        <authorList>
            <person name="Speth D.R."/>
            <person name="In T Zandt M."/>
            <person name="Guerrero Cruz S."/>
            <person name="Jetten M.S."/>
            <person name="Dutilh B.E."/>
        </authorList>
    </citation>
    <scope>NUCLEOTIDE SEQUENCE [LARGE SCALE GENOMIC DNA]</scope>
    <source>
        <strain evidence="15">OLB21</strain>
    </source>
</reference>
<dbReference type="Proteomes" id="UP000070449">
    <property type="component" value="Unassembled WGS sequence"/>
</dbReference>
<dbReference type="HAMAP" id="MF_00318">
    <property type="entry name" value="Enolase"/>
    <property type="match status" value="1"/>
</dbReference>
<feature type="binding site" evidence="11">
    <location>
        <position position="157"/>
    </location>
    <ligand>
        <name>substrate</name>
    </ligand>
</feature>
<feature type="active site" description="Proton acceptor" evidence="9 10">
    <location>
        <position position="342"/>
    </location>
</feature>
<dbReference type="GO" id="GO:0004634">
    <property type="term" value="F:phosphopyruvate hydratase activity"/>
    <property type="evidence" value="ECO:0007669"/>
    <property type="project" value="UniProtKB-UniRule"/>
</dbReference>
<feature type="binding site" evidence="9">
    <location>
        <position position="165"/>
    </location>
    <ligand>
        <name>(2R)-2-phosphoglycerate</name>
        <dbReference type="ChEBI" id="CHEBI:58289"/>
    </ligand>
</feature>
<dbReference type="PANTHER" id="PTHR11902:SF1">
    <property type="entry name" value="ENOLASE"/>
    <property type="match status" value="1"/>
</dbReference>
<dbReference type="EMBL" id="JYPD01000011">
    <property type="protein sequence ID" value="KXK09943.1"/>
    <property type="molecule type" value="Genomic_DNA"/>
</dbReference>
<dbReference type="STRING" id="1617427.UZ20_WS6002000253"/>
<feature type="binding site" evidence="11">
    <location>
        <position position="166"/>
    </location>
    <ligand>
        <name>substrate</name>
    </ligand>
</feature>
<dbReference type="GO" id="GO:0000015">
    <property type="term" value="C:phosphopyruvate hydratase complex"/>
    <property type="evidence" value="ECO:0007669"/>
    <property type="project" value="InterPro"/>
</dbReference>
<dbReference type="EC" id="4.2.1.11" evidence="3 9"/>
<feature type="binding site" evidence="9 12">
    <location>
        <position position="244"/>
    </location>
    <ligand>
        <name>Mg(2+)</name>
        <dbReference type="ChEBI" id="CHEBI:18420"/>
    </ligand>
</feature>
<evidence type="ECO:0000256" key="7">
    <source>
        <dbReference type="ARBA" id="ARBA00023152"/>
    </source>
</evidence>
<dbReference type="PRINTS" id="PR00148">
    <property type="entry name" value="ENOLASE"/>
</dbReference>
<keyword evidence="7 9" id="KW-0324">Glycolysis</keyword>
<evidence type="ECO:0000256" key="6">
    <source>
        <dbReference type="ARBA" id="ARBA00022842"/>
    </source>
</evidence>
<dbReference type="GO" id="GO:0005576">
    <property type="term" value="C:extracellular region"/>
    <property type="evidence" value="ECO:0007669"/>
    <property type="project" value="UniProtKB-SubCell"/>
</dbReference>
<feature type="binding site" evidence="9">
    <location>
        <position position="371"/>
    </location>
    <ligand>
        <name>(2R)-2-phosphoglycerate</name>
        <dbReference type="ChEBI" id="CHEBI:58289"/>
    </ligand>
</feature>
<dbReference type="InterPro" id="IPR000941">
    <property type="entry name" value="Enolase"/>
</dbReference>
<dbReference type="Gene3D" id="3.30.390.10">
    <property type="entry name" value="Enolase-like, N-terminal domain"/>
    <property type="match status" value="1"/>
</dbReference>
<feature type="binding site" evidence="9 12">
    <location>
        <position position="317"/>
    </location>
    <ligand>
        <name>Mg(2+)</name>
        <dbReference type="ChEBI" id="CHEBI:18420"/>
    </ligand>
</feature>
<feature type="binding site" evidence="11">
    <location>
        <begin position="369"/>
        <end position="372"/>
    </location>
    <ligand>
        <name>substrate</name>
    </ligand>
</feature>
<sequence length="418" mass="45591">MKIDSVFAREILDSRGNPTVEAEVKLANGITARAAVPSGASTGEHEAVELRDGGSRYLGKGVSKAVNNVNGTIAKEIVGFDSEKQAEIDELMIKLDGSENKSVLGANAILSVSLAVARAHALSVNEPLYKYLSTFSETNHKLTLPTPMMNVLNGGQHAPDGVDMQEFMVMPLGIEDFSEKVRAGAEIFHKLKELLKKSGYVTLVGDEGGFAPALKKNEDAIAIILEAVDAAGYKAGEQVKIAMDPAMSELWDEKQGVYDLKKEGIKLTPNEMKKYWQDITNKYPVFSIEDILDEDAWTDWADFMSSYNSKNIQIVGDDFLVTNIERLNKAIETKACNSILIKLNQIGTLSETIAAINLAHKNNMTAVVSHRSGETEDTFIADLVVGMGTGQIKTGSMSRSDRVAKYNQLLRISEQITN</sequence>
<dbReference type="SMART" id="SM01193">
    <property type="entry name" value="Enolase_N"/>
    <property type="match status" value="1"/>
</dbReference>
<dbReference type="FunFam" id="3.30.390.10:FF:000001">
    <property type="entry name" value="Enolase"/>
    <property type="match status" value="1"/>
</dbReference>
<feature type="binding site" evidence="9">
    <location>
        <position position="393"/>
    </location>
    <ligand>
        <name>(2R)-2-phosphoglycerate</name>
        <dbReference type="ChEBI" id="CHEBI:58289"/>
    </ligand>
</feature>
<dbReference type="InterPro" id="IPR020811">
    <property type="entry name" value="Enolase_N"/>
</dbReference>
<dbReference type="GO" id="GO:0009986">
    <property type="term" value="C:cell surface"/>
    <property type="evidence" value="ECO:0007669"/>
    <property type="project" value="UniProtKB-SubCell"/>
</dbReference>
<comment type="pathway">
    <text evidence="1 9">Carbohydrate degradation; glycolysis; pyruvate from D-glyceraldehyde 3-phosphate: step 4/5.</text>
</comment>
<keyword evidence="9 12" id="KW-0479">Metal-binding</keyword>
<feature type="domain" description="Enolase C-terminal TIM barrel" evidence="13">
    <location>
        <begin position="141"/>
        <end position="418"/>
    </location>
</feature>
<dbReference type="SFLD" id="SFLDS00001">
    <property type="entry name" value="Enolase"/>
    <property type="match status" value="1"/>
</dbReference>
<dbReference type="SUPFAM" id="SSF54826">
    <property type="entry name" value="Enolase N-terminal domain-like"/>
    <property type="match status" value="1"/>
</dbReference>
<evidence type="ECO:0000256" key="2">
    <source>
        <dbReference type="ARBA" id="ARBA00009604"/>
    </source>
</evidence>
<dbReference type="SUPFAM" id="SSF51604">
    <property type="entry name" value="Enolase C-terminal domain-like"/>
    <property type="match status" value="1"/>
</dbReference>